<dbReference type="PROSITE" id="PS51740">
    <property type="entry name" value="SPOVT_ABRB"/>
    <property type="match status" value="1"/>
</dbReference>
<dbReference type="RefSeq" id="WP_005170066.1">
    <property type="nucleotide sequence ID" value="NZ_CAWMMU010000021.1"/>
</dbReference>
<evidence type="ECO:0000313" key="5">
    <source>
        <dbReference type="EMBL" id="CRY68438.1"/>
    </source>
</evidence>
<dbReference type="AlphaFoldDB" id="A0A0T9QJI8"/>
<dbReference type="GeneID" id="96663555"/>
<evidence type="ECO:0000313" key="7">
    <source>
        <dbReference type="Proteomes" id="UP000045840"/>
    </source>
</evidence>
<evidence type="ECO:0000256" key="2">
    <source>
        <dbReference type="PROSITE-ProRule" id="PRU01076"/>
    </source>
</evidence>
<dbReference type="Proteomes" id="UP000045840">
    <property type="component" value="Unassembled WGS sequence"/>
</dbReference>
<feature type="domain" description="SpoVT-AbrB" evidence="3">
    <location>
        <begin position="4"/>
        <end position="46"/>
    </location>
</feature>
<comment type="similarity">
    <text evidence="1">Belongs to the VapB family.</text>
</comment>
<evidence type="ECO:0000313" key="4">
    <source>
        <dbReference type="EMBL" id="CNI13319.1"/>
    </source>
</evidence>
<dbReference type="PANTHER" id="PTHR37550">
    <property type="entry name" value="ANTITOXIN VAPB1"/>
    <property type="match status" value="1"/>
</dbReference>
<dbReference type="STRING" id="1288385.ERS137968_03549"/>
<reference evidence="5 6" key="1">
    <citation type="submission" date="2015-03" db="EMBL/GenBank/DDBJ databases">
        <authorList>
            <consortium name="Pathogen Informatics"/>
            <person name="Murphy D."/>
        </authorList>
    </citation>
    <scope>NUCLEOTIDE SEQUENCE [LARGE SCALE GENOMIC DNA]</scope>
    <source>
        <strain evidence="6">type strain: CIP110230</strain>
        <strain evidence="5">Type strain: CIP110230</strain>
    </source>
</reference>
<accession>A0A0T9QJI8</accession>
<reference evidence="4" key="2">
    <citation type="submission" date="2015-03" db="EMBL/GenBank/DDBJ databases">
        <authorList>
            <person name="Murphy D."/>
        </authorList>
    </citation>
    <scope>NUCLEOTIDE SEQUENCE [LARGE SCALE GENOMIC DNA]</scope>
    <source>
        <strain evidence="4">A125KOH2</strain>
    </source>
</reference>
<dbReference type="SUPFAM" id="SSF89447">
    <property type="entry name" value="AbrB/MazE/MraZ-like"/>
    <property type="match status" value="1"/>
</dbReference>
<dbReference type="PANTHER" id="PTHR37550:SF3">
    <property type="entry name" value="ANTITOXIN VAPB1"/>
    <property type="match status" value="1"/>
</dbReference>
<keyword evidence="6" id="KW-1185">Reference proteome</keyword>
<dbReference type="InterPro" id="IPR007159">
    <property type="entry name" value="SpoVT-AbrB_dom"/>
</dbReference>
<dbReference type="EMBL" id="CQAZ01000029">
    <property type="protein sequence ID" value="CNI13319.1"/>
    <property type="molecule type" value="Genomic_DNA"/>
</dbReference>
<dbReference type="EMBL" id="CWJL01000021">
    <property type="protein sequence ID" value="CRY68438.1"/>
    <property type="molecule type" value="Genomic_DNA"/>
</dbReference>
<reference evidence="7" key="3">
    <citation type="submission" date="2015-03" db="EMBL/GenBank/DDBJ databases">
        <authorList>
            <consortium name="Pathogen Informatics"/>
        </authorList>
    </citation>
    <scope>NUCLEOTIDE SEQUENCE [LARGE SCALE GENOMIC DNA]</scope>
    <source>
        <strain evidence="7">A125KOH2</strain>
    </source>
</reference>
<evidence type="ECO:0000256" key="1">
    <source>
        <dbReference type="ARBA" id="ARBA00007924"/>
    </source>
</evidence>
<evidence type="ECO:0000259" key="3">
    <source>
        <dbReference type="PROSITE" id="PS51740"/>
    </source>
</evidence>
<dbReference type="InterPro" id="IPR047976">
    <property type="entry name" value="Anti_VapB2-like"/>
</dbReference>
<organism evidence="4 7">
    <name type="scientific">Yersinia pekkanenii</name>
    <dbReference type="NCBI Taxonomy" id="1288385"/>
    <lineage>
        <taxon>Bacteria</taxon>
        <taxon>Pseudomonadati</taxon>
        <taxon>Pseudomonadota</taxon>
        <taxon>Gammaproteobacteria</taxon>
        <taxon>Enterobacterales</taxon>
        <taxon>Yersiniaceae</taxon>
        <taxon>Yersinia</taxon>
    </lineage>
</organism>
<dbReference type="NCBIfam" id="NF040493">
    <property type="entry name" value="TA_anti_VapB"/>
    <property type="match status" value="1"/>
</dbReference>
<dbReference type="Gene3D" id="2.10.260.10">
    <property type="match status" value="1"/>
</dbReference>
<gene>
    <name evidence="4" type="primary">vapB</name>
    <name evidence="4" type="ORF">ERS008529_03173</name>
    <name evidence="5" type="ORF">ERS137968_03549</name>
</gene>
<dbReference type="OrthoDB" id="5298361at2"/>
<dbReference type="GO" id="GO:0003677">
    <property type="term" value="F:DNA binding"/>
    <property type="evidence" value="ECO:0007669"/>
    <property type="project" value="UniProtKB-UniRule"/>
</dbReference>
<dbReference type="Proteomes" id="UP000044625">
    <property type="component" value="Unassembled WGS sequence"/>
</dbReference>
<protein>
    <submittedName>
        <fullName evidence="4">SpoVT/AbrB-like protein</fullName>
    </submittedName>
</protein>
<dbReference type="InterPro" id="IPR037914">
    <property type="entry name" value="SpoVT-AbrB_sf"/>
</dbReference>
<evidence type="ECO:0000313" key="6">
    <source>
        <dbReference type="Proteomes" id="UP000044625"/>
    </source>
</evidence>
<keyword evidence="2" id="KW-0238">DNA-binding</keyword>
<dbReference type="InterPro" id="IPR051734">
    <property type="entry name" value="VapB_TA_antitoxins"/>
</dbReference>
<proteinExistence type="inferred from homology"/>
<name>A0A0T9QJI8_9GAMM</name>
<sequence>MSQGTIFTNNRTQNVRLPVDMRFPENVKSVTVRAVGNERILSPVENSWDSFFFSSPRVSDDFLTERAEQHQSERELF</sequence>